<proteinExistence type="predicted"/>
<dbReference type="PANTHER" id="PTHR46060:SF1">
    <property type="entry name" value="MARINER MOS1 TRANSPOSASE-LIKE PROTEIN"/>
    <property type="match status" value="1"/>
</dbReference>
<dbReference type="EMBL" id="BGPR01000194">
    <property type="protein sequence ID" value="GBM03758.1"/>
    <property type="molecule type" value="Genomic_DNA"/>
</dbReference>
<dbReference type="InterPro" id="IPR052709">
    <property type="entry name" value="Transposase-MT_Hybrid"/>
</dbReference>
<organism evidence="2 3">
    <name type="scientific">Araneus ventricosus</name>
    <name type="common">Orbweaver spider</name>
    <name type="synonym">Epeira ventricosa</name>
    <dbReference type="NCBI Taxonomy" id="182803"/>
    <lineage>
        <taxon>Eukaryota</taxon>
        <taxon>Metazoa</taxon>
        <taxon>Ecdysozoa</taxon>
        <taxon>Arthropoda</taxon>
        <taxon>Chelicerata</taxon>
        <taxon>Arachnida</taxon>
        <taxon>Araneae</taxon>
        <taxon>Araneomorphae</taxon>
        <taxon>Entelegynae</taxon>
        <taxon>Araneoidea</taxon>
        <taxon>Araneidae</taxon>
        <taxon>Araneus</taxon>
    </lineage>
</organism>
<evidence type="ECO:0008006" key="4">
    <source>
        <dbReference type="Google" id="ProtNLM"/>
    </source>
</evidence>
<accession>A0A4Y2CJ23</accession>
<protein>
    <recommendedName>
        <fullName evidence="4">Mos1 transposase HTH domain-containing protein</fullName>
    </recommendedName>
</protein>
<name>A0A4Y2CJ23_ARAVE</name>
<dbReference type="AlphaFoldDB" id="A0A4Y2CJ23"/>
<evidence type="ECO:0000313" key="3">
    <source>
        <dbReference type="Proteomes" id="UP000499080"/>
    </source>
</evidence>
<dbReference type="Proteomes" id="UP000499080">
    <property type="component" value="Unassembled WGS sequence"/>
</dbReference>
<dbReference type="PANTHER" id="PTHR46060">
    <property type="entry name" value="MARINER MOS1 TRANSPOSASE-LIKE PROTEIN"/>
    <property type="match status" value="1"/>
</dbReference>
<feature type="region of interest" description="Disordered" evidence="1">
    <location>
        <begin position="88"/>
        <end position="112"/>
    </location>
</feature>
<reference evidence="2 3" key="1">
    <citation type="journal article" date="2019" name="Sci. Rep.">
        <title>Orb-weaving spider Araneus ventricosus genome elucidates the spidroin gene catalogue.</title>
        <authorList>
            <person name="Kono N."/>
            <person name="Nakamura H."/>
            <person name="Ohtoshi R."/>
            <person name="Moran D.A.P."/>
            <person name="Shinohara A."/>
            <person name="Yoshida Y."/>
            <person name="Fujiwara M."/>
            <person name="Mori M."/>
            <person name="Tomita M."/>
            <person name="Arakawa K."/>
        </authorList>
    </citation>
    <scope>NUCLEOTIDE SEQUENCE [LARGE SCALE GENOMIC DNA]</scope>
</reference>
<gene>
    <name evidence="2" type="ORF">AVEN_134970_1</name>
</gene>
<keyword evidence="3" id="KW-1185">Reference proteome</keyword>
<comment type="caution">
    <text evidence="2">The sequence shown here is derived from an EMBL/GenBank/DDBJ whole genome shotgun (WGS) entry which is preliminary data.</text>
</comment>
<evidence type="ECO:0000313" key="2">
    <source>
        <dbReference type="EMBL" id="GBM03758.1"/>
    </source>
</evidence>
<evidence type="ECO:0000256" key="1">
    <source>
        <dbReference type="SAM" id="MobiDB-lite"/>
    </source>
</evidence>
<sequence length="122" mass="13333">MSRQAIAKWGNMFETGHTDIDDVEREGRPSTVTNSEIAARVNESILANRRVAVEEIATKLDISHGSVHKITVKHLEFTTVGLSEKGKYNSEEWSIDEDGTPSPNSYTASAGGHLTSADLMCK</sequence>